<proteinExistence type="predicted"/>
<sequence length="124" mass="12873">MKTFLICVILTVTIGKSIAIVCTPDICIRTSCTGPKTETDCDDGKVFVANGGFCGCCNSCVTPLKEGDLCANLFRGSPPTSMCTPPLVCKSFDSSPPRCTNPHASPPFVPISENCGAAANAHAN</sequence>
<dbReference type="Pfam" id="PF12190">
    <property type="entry name" value="amfpi-1"/>
    <property type="match status" value="1"/>
</dbReference>
<evidence type="ECO:0000313" key="3">
    <source>
        <dbReference type="Proteomes" id="UP000015104"/>
    </source>
</evidence>
<dbReference type="InterPro" id="IPR053741">
    <property type="entry name" value="Ser_Fungal_Prot_Inhib_sf"/>
</dbReference>
<dbReference type="EnsemblMetazoa" id="tetur23g01480.1">
    <property type="protein sequence ID" value="tetur23g01480.1"/>
    <property type="gene ID" value="tetur23g01480"/>
</dbReference>
<feature type="chain" id="PRO_5004581876" description="IGFBP N-terminal domain-containing protein" evidence="1">
    <location>
        <begin position="20"/>
        <end position="124"/>
    </location>
</feature>
<dbReference type="EMBL" id="CAEY01000613">
    <property type="status" value="NOT_ANNOTATED_CDS"/>
    <property type="molecule type" value="Genomic_DNA"/>
</dbReference>
<dbReference type="AlphaFoldDB" id="T1KVQ4"/>
<keyword evidence="1" id="KW-0732">Signal</keyword>
<dbReference type="HOGENOM" id="CLU_2006820_0_0_1"/>
<name>T1KVQ4_TETUR</name>
<evidence type="ECO:0000256" key="1">
    <source>
        <dbReference type="SAM" id="SignalP"/>
    </source>
</evidence>
<organism evidence="2 3">
    <name type="scientific">Tetranychus urticae</name>
    <name type="common">Two-spotted spider mite</name>
    <dbReference type="NCBI Taxonomy" id="32264"/>
    <lineage>
        <taxon>Eukaryota</taxon>
        <taxon>Metazoa</taxon>
        <taxon>Ecdysozoa</taxon>
        <taxon>Arthropoda</taxon>
        <taxon>Chelicerata</taxon>
        <taxon>Arachnida</taxon>
        <taxon>Acari</taxon>
        <taxon>Acariformes</taxon>
        <taxon>Trombidiformes</taxon>
        <taxon>Prostigmata</taxon>
        <taxon>Eleutherengona</taxon>
        <taxon>Raphignathae</taxon>
        <taxon>Tetranychoidea</taxon>
        <taxon>Tetranychidae</taxon>
        <taxon>Tetranychus</taxon>
    </lineage>
</organism>
<accession>T1KVQ4</accession>
<reference evidence="2" key="2">
    <citation type="submission" date="2015-06" db="UniProtKB">
        <authorList>
            <consortium name="EnsemblMetazoa"/>
        </authorList>
    </citation>
    <scope>IDENTIFICATION</scope>
</reference>
<evidence type="ECO:0000313" key="2">
    <source>
        <dbReference type="EnsemblMetazoa" id="tetur23g01480.1"/>
    </source>
</evidence>
<dbReference type="Gene3D" id="2.10.80.20">
    <property type="match status" value="1"/>
</dbReference>
<dbReference type="Proteomes" id="UP000015104">
    <property type="component" value="Unassembled WGS sequence"/>
</dbReference>
<evidence type="ECO:0008006" key="4">
    <source>
        <dbReference type="Google" id="ProtNLM"/>
    </source>
</evidence>
<feature type="signal peptide" evidence="1">
    <location>
        <begin position="1"/>
        <end position="19"/>
    </location>
</feature>
<protein>
    <recommendedName>
        <fullName evidence="4">IGFBP N-terminal domain-containing protein</fullName>
    </recommendedName>
</protein>
<reference evidence="3" key="1">
    <citation type="submission" date="2011-08" db="EMBL/GenBank/DDBJ databases">
        <authorList>
            <person name="Rombauts S."/>
        </authorList>
    </citation>
    <scope>NUCLEOTIDE SEQUENCE</scope>
    <source>
        <strain evidence="3">London</strain>
    </source>
</reference>
<dbReference type="GO" id="GO:0030414">
    <property type="term" value="F:peptidase inhibitor activity"/>
    <property type="evidence" value="ECO:0007669"/>
    <property type="project" value="InterPro"/>
</dbReference>
<dbReference type="InterPro" id="IPR021066">
    <property type="entry name" value="FPI1"/>
</dbReference>
<keyword evidence="3" id="KW-1185">Reference proteome</keyword>